<evidence type="ECO:0000313" key="1">
    <source>
        <dbReference type="EMBL" id="CAK0893430.1"/>
    </source>
</evidence>
<keyword evidence="2" id="KW-1185">Reference proteome</keyword>
<reference evidence="1" key="1">
    <citation type="submission" date="2023-10" db="EMBL/GenBank/DDBJ databases">
        <authorList>
            <person name="Chen Y."/>
            <person name="Shah S."/>
            <person name="Dougan E. K."/>
            <person name="Thang M."/>
            <person name="Chan C."/>
        </authorList>
    </citation>
    <scope>NUCLEOTIDE SEQUENCE [LARGE SCALE GENOMIC DNA]</scope>
</reference>
<comment type="caution">
    <text evidence="1">The sequence shown here is derived from an EMBL/GenBank/DDBJ whole genome shotgun (WGS) entry which is preliminary data.</text>
</comment>
<dbReference type="EMBL" id="CAUYUJ010019749">
    <property type="protein sequence ID" value="CAK0893430.1"/>
    <property type="molecule type" value="Genomic_DNA"/>
</dbReference>
<dbReference type="Proteomes" id="UP001189429">
    <property type="component" value="Unassembled WGS sequence"/>
</dbReference>
<accession>A0ABN9X618</accession>
<name>A0ABN9X618_9DINO</name>
<sequence length="282" mass="30429">MWSCRRLHSPFVGPHRPMARASGVGSLMRNDLSVKDRCPSQADGARLVVKNSFFELVDAASGLRRSKSDGHLACTIGGCLVQMDAAQVAPSDAMEGLTRMAGCLHVSATTDATTHHSFSDSASVASGSRCSWAEISDCSQYHIGGCFGFSDDSQDEYHDTSSLVPPTNHSSSSGEAYELVEQREWWISKGSVHAAGTCRPCVKVFDLPRKAKARNRPSKTARLHCKQLVAAMDGARGSDLHAALGLPSGGERQALAGQGVRIQDQEYVLRVFRARQREQQAP</sequence>
<protein>
    <recommendedName>
        <fullName evidence="3">Altered inheritance of mitochondria protein 24, mitochondrial</fullName>
    </recommendedName>
</protein>
<evidence type="ECO:0000313" key="2">
    <source>
        <dbReference type="Proteomes" id="UP001189429"/>
    </source>
</evidence>
<proteinExistence type="predicted"/>
<evidence type="ECO:0008006" key="3">
    <source>
        <dbReference type="Google" id="ProtNLM"/>
    </source>
</evidence>
<organism evidence="1 2">
    <name type="scientific">Prorocentrum cordatum</name>
    <dbReference type="NCBI Taxonomy" id="2364126"/>
    <lineage>
        <taxon>Eukaryota</taxon>
        <taxon>Sar</taxon>
        <taxon>Alveolata</taxon>
        <taxon>Dinophyceae</taxon>
        <taxon>Prorocentrales</taxon>
        <taxon>Prorocentraceae</taxon>
        <taxon>Prorocentrum</taxon>
    </lineage>
</organism>
<gene>
    <name evidence="1" type="ORF">PCOR1329_LOCUS72764</name>
</gene>